<evidence type="ECO:0000313" key="2">
    <source>
        <dbReference type="Proteomes" id="UP000011668"/>
    </source>
</evidence>
<reference evidence="1 2" key="1">
    <citation type="journal article" date="2013" name="Nat. Commun.">
        <title>The evolution and pathogenic mechanisms of the rice sheath blight pathogen.</title>
        <authorList>
            <person name="Zheng A."/>
            <person name="Lin R."/>
            <person name="Xu L."/>
            <person name="Qin P."/>
            <person name="Tang C."/>
            <person name="Ai P."/>
            <person name="Zhang D."/>
            <person name="Liu Y."/>
            <person name="Sun Z."/>
            <person name="Feng H."/>
            <person name="Wang Y."/>
            <person name="Chen Y."/>
            <person name="Liang X."/>
            <person name="Fu R."/>
            <person name="Li Q."/>
            <person name="Zhang J."/>
            <person name="Yu X."/>
            <person name="Xie Z."/>
            <person name="Ding L."/>
            <person name="Guan P."/>
            <person name="Tang J."/>
            <person name="Liang Y."/>
            <person name="Wang S."/>
            <person name="Deng Q."/>
            <person name="Li S."/>
            <person name="Zhu J."/>
            <person name="Wang L."/>
            <person name="Liu H."/>
            <person name="Li P."/>
        </authorList>
    </citation>
    <scope>NUCLEOTIDE SEQUENCE [LARGE SCALE GENOMIC DNA]</scope>
    <source>
        <strain evidence="2">AG-1 IA</strain>
    </source>
</reference>
<dbReference type="OrthoDB" id="3256525at2759"/>
<name>L8WHX8_THACA</name>
<dbReference type="HOGENOM" id="CLU_3360004_0_0_1"/>
<dbReference type="EMBL" id="AFRT01002470">
    <property type="protein sequence ID" value="ELU37791.1"/>
    <property type="molecule type" value="Genomic_DNA"/>
</dbReference>
<evidence type="ECO:0000313" key="1">
    <source>
        <dbReference type="EMBL" id="ELU37791.1"/>
    </source>
</evidence>
<dbReference type="AlphaFoldDB" id="L8WHX8"/>
<comment type="caution">
    <text evidence="1">The sequence shown here is derived from an EMBL/GenBank/DDBJ whole genome shotgun (WGS) entry which is preliminary data.</text>
</comment>
<organism evidence="1 2">
    <name type="scientific">Thanatephorus cucumeris (strain AG1-IA)</name>
    <name type="common">Rice sheath blight fungus</name>
    <name type="synonym">Rhizoctonia solani</name>
    <dbReference type="NCBI Taxonomy" id="983506"/>
    <lineage>
        <taxon>Eukaryota</taxon>
        <taxon>Fungi</taxon>
        <taxon>Dikarya</taxon>
        <taxon>Basidiomycota</taxon>
        <taxon>Agaricomycotina</taxon>
        <taxon>Agaricomycetes</taxon>
        <taxon>Cantharellales</taxon>
        <taxon>Ceratobasidiaceae</taxon>
        <taxon>Rhizoctonia</taxon>
        <taxon>Rhizoctonia solani AG-1</taxon>
    </lineage>
</organism>
<gene>
    <name evidence="1" type="ORF">AG1IA_08179</name>
</gene>
<dbReference type="Proteomes" id="UP000011668">
    <property type="component" value="Unassembled WGS sequence"/>
</dbReference>
<keyword evidence="2" id="KW-1185">Reference proteome</keyword>
<accession>L8WHX8</accession>
<proteinExistence type="predicted"/>
<protein>
    <submittedName>
        <fullName evidence="1">Uncharacterized protein</fullName>
    </submittedName>
</protein>
<sequence>MFSQRCSKLGIKTVDSRGWICVDYYFLFDIRIDKFL</sequence>